<dbReference type="GO" id="GO:0004674">
    <property type="term" value="F:protein serine/threonine kinase activity"/>
    <property type="evidence" value="ECO:0007669"/>
    <property type="project" value="TreeGrafter"/>
</dbReference>
<evidence type="ECO:0000256" key="1">
    <source>
        <dbReference type="SAM" id="MobiDB-lite"/>
    </source>
</evidence>
<feature type="region of interest" description="Disordered" evidence="1">
    <location>
        <begin position="1"/>
        <end position="172"/>
    </location>
</feature>
<dbReference type="GO" id="GO:0005524">
    <property type="term" value="F:ATP binding"/>
    <property type="evidence" value="ECO:0007669"/>
    <property type="project" value="InterPro"/>
</dbReference>
<evidence type="ECO:0000259" key="3">
    <source>
        <dbReference type="PROSITE" id="PS50011"/>
    </source>
</evidence>
<dbReference type="InterPro" id="IPR011009">
    <property type="entry name" value="Kinase-like_dom_sf"/>
</dbReference>
<feature type="compositionally biased region" description="Low complexity" evidence="1">
    <location>
        <begin position="24"/>
        <end position="40"/>
    </location>
</feature>
<gene>
    <name evidence="4" type="ORF">G5C65_13650</name>
</gene>
<organism evidence="4 5">
    <name type="scientific">Streptomyces boncukensis</name>
    <dbReference type="NCBI Taxonomy" id="2711219"/>
    <lineage>
        <taxon>Bacteria</taxon>
        <taxon>Bacillati</taxon>
        <taxon>Actinomycetota</taxon>
        <taxon>Actinomycetes</taxon>
        <taxon>Kitasatosporales</taxon>
        <taxon>Streptomycetaceae</taxon>
        <taxon>Streptomyces</taxon>
    </lineage>
</organism>
<feature type="compositionally biased region" description="Gly residues" evidence="1">
    <location>
        <begin position="597"/>
        <end position="618"/>
    </location>
</feature>
<dbReference type="Gene3D" id="1.10.510.10">
    <property type="entry name" value="Transferase(Phosphotransferase) domain 1"/>
    <property type="match status" value="1"/>
</dbReference>
<keyword evidence="2" id="KW-1133">Transmembrane helix</keyword>
<dbReference type="PANTHER" id="PTHR44329">
    <property type="entry name" value="SERINE/THREONINE-PROTEIN KINASE TNNI3K-RELATED"/>
    <property type="match status" value="1"/>
</dbReference>
<evidence type="ECO:0000313" key="5">
    <source>
        <dbReference type="Proteomes" id="UP000477722"/>
    </source>
</evidence>
<evidence type="ECO:0000256" key="2">
    <source>
        <dbReference type="SAM" id="Phobius"/>
    </source>
</evidence>
<dbReference type="Pfam" id="PF00069">
    <property type="entry name" value="Pkinase"/>
    <property type="match status" value="1"/>
</dbReference>
<accession>A0A6G4WXM5</accession>
<keyword evidence="2" id="KW-0812">Transmembrane</keyword>
<keyword evidence="5" id="KW-1185">Reference proteome</keyword>
<feature type="compositionally biased region" description="Basic residues" evidence="1">
    <location>
        <begin position="256"/>
        <end position="268"/>
    </location>
</feature>
<dbReference type="InterPro" id="IPR051681">
    <property type="entry name" value="Ser/Thr_Kinases-Pseudokinases"/>
</dbReference>
<dbReference type="AlphaFoldDB" id="A0A6G4WXM5"/>
<dbReference type="EMBL" id="JAAKZZ010000112">
    <property type="protein sequence ID" value="NGO69380.1"/>
    <property type="molecule type" value="Genomic_DNA"/>
</dbReference>
<name>A0A6G4WXM5_9ACTN</name>
<feature type="compositionally biased region" description="Low complexity" evidence="1">
    <location>
        <begin position="186"/>
        <end position="210"/>
    </location>
</feature>
<protein>
    <submittedName>
        <fullName evidence="4">Protein kinase</fullName>
    </submittedName>
</protein>
<feature type="compositionally biased region" description="Low complexity" evidence="1">
    <location>
        <begin position="128"/>
        <end position="137"/>
    </location>
</feature>
<proteinExistence type="predicted"/>
<dbReference type="SMART" id="SM00220">
    <property type="entry name" value="S_TKc"/>
    <property type="match status" value="1"/>
</dbReference>
<feature type="region of interest" description="Disordered" evidence="1">
    <location>
        <begin position="186"/>
        <end position="273"/>
    </location>
</feature>
<feature type="domain" description="Protein kinase" evidence="3">
    <location>
        <begin position="288"/>
        <end position="558"/>
    </location>
</feature>
<sequence>MCASGGTEHHVQHHRGSAGSADSPGARRAPRIRTAAAGRRAPQRARSRPALVQHPARRRLPPGGSHHRQGGLLDSQQSEPSPDVCRREPGGRGRAHQSRTGPGRGAGALRVRPGGAPRGGRAARLRRLGAAAQLPHGPGHEPGRRRRRAGHGGAGRGRAAHHRTGLPARPLQTVLPGARGAVRAAAARPAVRGAAHHPAAARPAAPGVAHRQPHGAAVEHRLSGAEAAPQLGPGRARHQRPAQRQEGDAGAARTPLRPRTRGRPHPAQRRGVPPVTLCVPTGYRVGAWEVGPRIATGAFAGVYAGRRVAHAPWLPASAALKFVPTGTSTPRQLRHLRELVEREVQVLSRVRRPRLIRMYETLTVDDPSSPELDGATVLVLERAERSLDVLLRRAHPAPPALLTQICEGLAQLHQAGWVHADLKPGNVLLMADGSVRLADFNLTAELDGTHGYVPAFRTARFTPPELLWAEATPRGHRIRSTADIWAFGMLAHLCLTGTTPLPGATPSDALEAAARYARGDAPLRLSPELPAAWRGIVADCLAPSHELRTAHDAESLLLRVARAESRRRVPRDAPRLPGVSREPRDARPAPPPPVRPGGPGGPGASGAAGTGSGSGSGLGWRVAASAAAGSALAAALLAAVRRRRRMR</sequence>
<keyword evidence="4" id="KW-0808">Transferase</keyword>
<feature type="compositionally biased region" description="Low complexity" evidence="1">
    <location>
        <begin position="107"/>
        <end position="120"/>
    </location>
</feature>
<feature type="transmembrane region" description="Helical" evidence="2">
    <location>
        <begin position="618"/>
        <end position="640"/>
    </location>
</feature>
<reference evidence="4 5" key="1">
    <citation type="submission" date="2020-02" db="EMBL/GenBank/DDBJ databases">
        <title>Whole-genome analyses of novel actinobacteria.</title>
        <authorList>
            <person name="Sahin N."/>
            <person name="Tatar D."/>
        </authorList>
    </citation>
    <scope>NUCLEOTIDE SEQUENCE [LARGE SCALE GENOMIC DNA]</scope>
    <source>
        <strain evidence="4 5">SB3404</strain>
    </source>
</reference>
<comment type="caution">
    <text evidence="4">The sequence shown here is derived from an EMBL/GenBank/DDBJ whole genome shotgun (WGS) entry which is preliminary data.</text>
</comment>
<dbReference type="InterPro" id="IPR000719">
    <property type="entry name" value="Prot_kinase_dom"/>
</dbReference>
<evidence type="ECO:0000313" key="4">
    <source>
        <dbReference type="EMBL" id="NGO69380.1"/>
    </source>
</evidence>
<dbReference type="PROSITE" id="PS50011">
    <property type="entry name" value="PROTEIN_KINASE_DOM"/>
    <property type="match status" value="1"/>
</dbReference>
<dbReference type="SUPFAM" id="SSF56112">
    <property type="entry name" value="Protein kinase-like (PK-like)"/>
    <property type="match status" value="1"/>
</dbReference>
<feature type="compositionally biased region" description="Basic residues" evidence="1">
    <location>
        <begin position="55"/>
        <end position="69"/>
    </location>
</feature>
<keyword evidence="2" id="KW-0472">Membrane</keyword>
<dbReference type="Proteomes" id="UP000477722">
    <property type="component" value="Unassembled WGS sequence"/>
</dbReference>
<dbReference type="Gene3D" id="3.30.200.20">
    <property type="entry name" value="Phosphorylase Kinase, domain 1"/>
    <property type="match status" value="1"/>
</dbReference>
<feature type="region of interest" description="Disordered" evidence="1">
    <location>
        <begin position="567"/>
        <end position="619"/>
    </location>
</feature>
<keyword evidence="4" id="KW-0418">Kinase</keyword>